<feature type="transmembrane region" description="Helical" evidence="8">
    <location>
        <begin position="42"/>
        <end position="62"/>
    </location>
</feature>
<dbReference type="InterPro" id="IPR036259">
    <property type="entry name" value="MFS_trans_sf"/>
</dbReference>
<evidence type="ECO:0000256" key="5">
    <source>
        <dbReference type="ARBA" id="ARBA00022989"/>
    </source>
</evidence>
<feature type="transmembrane region" description="Helical" evidence="8">
    <location>
        <begin position="383"/>
        <end position="401"/>
    </location>
</feature>
<dbReference type="OrthoDB" id="46396at2759"/>
<dbReference type="GO" id="GO:0015205">
    <property type="term" value="F:nucleobase transmembrane transporter activity"/>
    <property type="evidence" value="ECO:0007669"/>
    <property type="project" value="TreeGrafter"/>
</dbReference>
<feature type="transmembrane region" description="Helical" evidence="8">
    <location>
        <begin position="453"/>
        <end position="476"/>
    </location>
</feature>
<dbReference type="PRINTS" id="PR01130">
    <property type="entry name" value="DERENTRNSPRT"/>
</dbReference>
<dbReference type="Pfam" id="PF01733">
    <property type="entry name" value="Nucleoside_tran"/>
    <property type="match status" value="1"/>
</dbReference>
<keyword evidence="6 8" id="KW-0472">Membrane</keyword>
<organism evidence="9 10">
    <name type="scientific">Aulographum hederae CBS 113979</name>
    <dbReference type="NCBI Taxonomy" id="1176131"/>
    <lineage>
        <taxon>Eukaryota</taxon>
        <taxon>Fungi</taxon>
        <taxon>Dikarya</taxon>
        <taxon>Ascomycota</taxon>
        <taxon>Pezizomycotina</taxon>
        <taxon>Dothideomycetes</taxon>
        <taxon>Pleosporomycetidae</taxon>
        <taxon>Aulographales</taxon>
        <taxon>Aulographaceae</taxon>
    </lineage>
</organism>
<keyword evidence="10" id="KW-1185">Reference proteome</keyword>
<proteinExistence type="inferred from homology"/>
<dbReference type="PANTHER" id="PTHR10332">
    <property type="entry name" value="EQUILIBRATIVE NUCLEOSIDE TRANSPORTER"/>
    <property type="match status" value="1"/>
</dbReference>
<dbReference type="GO" id="GO:0000329">
    <property type="term" value="C:fungal-type vacuole membrane"/>
    <property type="evidence" value="ECO:0007669"/>
    <property type="project" value="TreeGrafter"/>
</dbReference>
<reference evidence="9" key="1">
    <citation type="journal article" date="2020" name="Stud. Mycol.">
        <title>101 Dothideomycetes genomes: a test case for predicting lifestyles and emergence of pathogens.</title>
        <authorList>
            <person name="Haridas S."/>
            <person name="Albert R."/>
            <person name="Binder M."/>
            <person name="Bloem J."/>
            <person name="Labutti K."/>
            <person name="Salamov A."/>
            <person name="Andreopoulos B."/>
            <person name="Baker S."/>
            <person name="Barry K."/>
            <person name="Bills G."/>
            <person name="Bluhm B."/>
            <person name="Cannon C."/>
            <person name="Castanera R."/>
            <person name="Culley D."/>
            <person name="Daum C."/>
            <person name="Ezra D."/>
            <person name="Gonzalez J."/>
            <person name="Henrissat B."/>
            <person name="Kuo A."/>
            <person name="Liang C."/>
            <person name="Lipzen A."/>
            <person name="Lutzoni F."/>
            <person name="Magnuson J."/>
            <person name="Mondo S."/>
            <person name="Nolan M."/>
            <person name="Ohm R."/>
            <person name="Pangilinan J."/>
            <person name="Park H.-J."/>
            <person name="Ramirez L."/>
            <person name="Alfaro M."/>
            <person name="Sun H."/>
            <person name="Tritt A."/>
            <person name="Yoshinaga Y."/>
            <person name="Zwiers L.-H."/>
            <person name="Turgeon B."/>
            <person name="Goodwin S."/>
            <person name="Spatafora J."/>
            <person name="Crous P."/>
            <person name="Grigoriev I."/>
        </authorList>
    </citation>
    <scope>NUCLEOTIDE SEQUENCE</scope>
    <source>
        <strain evidence="9">CBS 113979</strain>
    </source>
</reference>
<dbReference type="EMBL" id="ML977140">
    <property type="protein sequence ID" value="KAF1990982.1"/>
    <property type="molecule type" value="Genomic_DNA"/>
</dbReference>
<feature type="transmembrane region" description="Helical" evidence="8">
    <location>
        <begin position="138"/>
        <end position="165"/>
    </location>
</feature>
<feature type="transmembrane region" description="Helical" evidence="8">
    <location>
        <begin position="227"/>
        <end position="249"/>
    </location>
</feature>
<evidence type="ECO:0000256" key="4">
    <source>
        <dbReference type="ARBA" id="ARBA00022692"/>
    </source>
</evidence>
<dbReference type="PIRSF" id="PIRSF016379">
    <property type="entry name" value="ENT"/>
    <property type="match status" value="1"/>
</dbReference>
<evidence type="ECO:0000256" key="2">
    <source>
        <dbReference type="ARBA" id="ARBA00007965"/>
    </source>
</evidence>
<evidence type="ECO:0000256" key="8">
    <source>
        <dbReference type="SAM" id="Phobius"/>
    </source>
</evidence>
<accession>A0A6G1HD57</accession>
<protein>
    <recommendedName>
        <fullName evidence="11">Nucleoside transporter family</fullName>
    </recommendedName>
</protein>
<evidence type="ECO:0000256" key="3">
    <source>
        <dbReference type="ARBA" id="ARBA00022448"/>
    </source>
</evidence>
<dbReference type="Proteomes" id="UP000800041">
    <property type="component" value="Unassembled WGS sequence"/>
</dbReference>
<dbReference type="InterPro" id="IPR002259">
    <property type="entry name" value="Eqnu_transpt"/>
</dbReference>
<gene>
    <name evidence="9" type="ORF">K402DRAFT_346813</name>
</gene>
<dbReference type="PANTHER" id="PTHR10332:SF88">
    <property type="entry name" value="EQUILIBRATIVE NUCLEOSIDE TRANSPORTER 1, ISOFORM A"/>
    <property type="match status" value="1"/>
</dbReference>
<dbReference type="GO" id="GO:0034257">
    <property type="term" value="F:nicotinamide riboside transmembrane transporter activity"/>
    <property type="evidence" value="ECO:0007669"/>
    <property type="project" value="TreeGrafter"/>
</dbReference>
<dbReference type="Gene3D" id="1.20.1250.20">
    <property type="entry name" value="MFS general substrate transporter like domains"/>
    <property type="match status" value="1"/>
</dbReference>
<keyword evidence="5 8" id="KW-1133">Transmembrane helix</keyword>
<dbReference type="AlphaFoldDB" id="A0A6G1HD57"/>
<evidence type="ECO:0000256" key="6">
    <source>
        <dbReference type="ARBA" id="ARBA00023136"/>
    </source>
</evidence>
<evidence type="ECO:0000313" key="10">
    <source>
        <dbReference type="Proteomes" id="UP000800041"/>
    </source>
</evidence>
<dbReference type="SUPFAM" id="SSF103473">
    <property type="entry name" value="MFS general substrate transporter"/>
    <property type="match status" value="1"/>
</dbReference>
<sequence length="479" mass="52469">MDKIKQLFRRTSYEPLAEEPREDGDESTTVQDDKIPFSWIDYATYFLLGIAMLWAWNMFLAAGPYFQTRFSTSPRILSHFQSAELSVSTLANLGSMLVLTNMQARASYPKRIISALVITTGTFVLLALSTRVHTSAGAYFAFLIVMVFLTSLATGLCQNGVFAFVSGFGRDEYTQGIMTGQAVAGVLPCIAQIVSVLSIPERHSDESAEKGTGADGKEAPQESWKSAFAYFLTATFISLITLLAFFLLLSRHRHDRIRKASLASSLATASGDDSTPNNPAEGETTSEPPTRTRIPLLTLFKKLRYLSLAVFLTFAITMVFPVFTQRIESIHSPSPSSPHSPSVPRIYHTPVFIPLAFLIWNLGDLLGRLSAASPRLRLTHRPILLFLLALCRIVFIPLYLLCNIRDRPGAPVMRSDAFYLVVVQLLFGLSNGFIGSMCMMGTAEWVEPGEREAAGGFMSLCLVGGLAVGSLLSFVVGGS</sequence>
<evidence type="ECO:0000256" key="7">
    <source>
        <dbReference type="SAM" id="MobiDB-lite"/>
    </source>
</evidence>
<evidence type="ECO:0000313" key="9">
    <source>
        <dbReference type="EMBL" id="KAF1990982.1"/>
    </source>
</evidence>
<keyword evidence="4 8" id="KW-0812">Transmembrane</keyword>
<name>A0A6G1HD57_9PEZI</name>
<feature type="region of interest" description="Disordered" evidence="7">
    <location>
        <begin position="267"/>
        <end position="290"/>
    </location>
</feature>
<dbReference type="GO" id="GO:0005886">
    <property type="term" value="C:plasma membrane"/>
    <property type="evidence" value="ECO:0007669"/>
    <property type="project" value="TreeGrafter"/>
</dbReference>
<comment type="subcellular location">
    <subcellularLocation>
        <location evidence="1">Membrane</location>
        <topology evidence="1">Multi-pass membrane protein</topology>
    </subcellularLocation>
</comment>
<feature type="transmembrane region" description="Helical" evidence="8">
    <location>
        <begin position="303"/>
        <end position="323"/>
    </location>
</feature>
<feature type="transmembrane region" description="Helical" evidence="8">
    <location>
        <begin position="112"/>
        <end position="132"/>
    </location>
</feature>
<keyword evidence="3" id="KW-0813">Transport</keyword>
<comment type="similarity">
    <text evidence="2">Belongs to the SLC29A/ENT transporter (TC 2.A.57) family.</text>
</comment>
<evidence type="ECO:0000256" key="1">
    <source>
        <dbReference type="ARBA" id="ARBA00004141"/>
    </source>
</evidence>
<feature type="transmembrane region" description="Helical" evidence="8">
    <location>
        <begin position="417"/>
        <end position="441"/>
    </location>
</feature>
<evidence type="ECO:0008006" key="11">
    <source>
        <dbReference type="Google" id="ProtNLM"/>
    </source>
</evidence>